<dbReference type="GO" id="GO:0007160">
    <property type="term" value="P:cell-matrix adhesion"/>
    <property type="evidence" value="ECO:0007669"/>
    <property type="project" value="InterPro"/>
</dbReference>
<keyword evidence="1" id="KW-0732">Signal</keyword>
<dbReference type="Proteomes" id="UP000596742">
    <property type="component" value="Unassembled WGS sequence"/>
</dbReference>
<evidence type="ECO:0000313" key="2">
    <source>
        <dbReference type="EMBL" id="VDI27383.1"/>
    </source>
</evidence>
<dbReference type="PANTHER" id="PTHR10697:SF13">
    <property type="entry name" value="RICIN B LECTIN DOMAIN-CONTAINING PROTEIN"/>
    <property type="match status" value="1"/>
</dbReference>
<dbReference type="Pfam" id="PF00811">
    <property type="entry name" value="Ependymin"/>
    <property type="match status" value="1"/>
</dbReference>
<evidence type="ECO:0000313" key="3">
    <source>
        <dbReference type="Proteomes" id="UP000596742"/>
    </source>
</evidence>
<dbReference type="InterPro" id="IPR001299">
    <property type="entry name" value="Ependymin"/>
</dbReference>
<dbReference type="GO" id="GO:0005509">
    <property type="term" value="F:calcium ion binding"/>
    <property type="evidence" value="ECO:0007669"/>
    <property type="project" value="InterPro"/>
</dbReference>
<proteinExistence type="predicted"/>
<protein>
    <submittedName>
        <fullName evidence="2">Uncharacterized protein</fullName>
    </submittedName>
</protein>
<feature type="signal peptide" evidence="1">
    <location>
        <begin position="1"/>
        <end position="23"/>
    </location>
</feature>
<keyword evidence="3" id="KW-1185">Reference proteome</keyword>
<feature type="chain" id="PRO_5032438817" evidence="1">
    <location>
        <begin position="24"/>
        <end position="218"/>
    </location>
</feature>
<organism evidence="2 3">
    <name type="scientific">Mytilus galloprovincialis</name>
    <name type="common">Mediterranean mussel</name>
    <dbReference type="NCBI Taxonomy" id="29158"/>
    <lineage>
        <taxon>Eukaryota</taxon>
        <taxon>Metazoa</taxon>
        <taxon>Spiralia</taxon>
        <taxon>Lophotrochozoa</taxon>
        <taxon>Mollusca</taxon>
        <taxon>Bivalvia</taxon>
        <taxon>Autobranchia</taxon>
        <taxon>Pteriomorphia</taxon>
        <taxon>Mytilida</taxon>
        <taxon>Mytiloidea</taxon>
        <taxon>Mytilidae</taxon>
        <taxon>Mytilinae</taxon>
        <taxon>Mytilus</taxon>
    </lineage>
</organism>
<evidence type="ECO:0000256" key="1">
    <source>
        <dbReference type="SAM" id="SignalP"/>
    </source>
</evidence>
<dbReference type="OrthoDB" id="10001248at2759"/>
<dbReference type="GO" id="GO:0005576">
    <property type="term" value="C:extracellular region"/>
    <property type="evidence" value="ECO:0007669"/>
    <property type="project" value="InterPro"/>
</dbReference>
<dbReference type="GO" id="GO:0005764">
    <property type="term" value="C:lysosome"/>
    <property type="evidence" value="ECO:0007669"/>
    <property type="project" value="TreeGrafter"/>
</dbReference>
<name>A0A8B6E1M7_MYTGA</name>
<comment type="caution">
    <text evidence="2">The sequence shown here is derived from an EMBL/GenBank/DDBJ whole genome shotgun (WGS) entry which is preliminary data.</text>
</comment>
<dbReference type="EMBL" id="UYJE01004351">
    <property type="protein sequence ID" value="VDI27383.1"/>
    <property type="molecule type" value="Genomic_DNA"/>
</dbReference>
<sequence>MVNMLSVLLGLLVFTTTPTQTSTCCLPTQMEGTLGFSSGYQVKDKGFRTEAMFLLAYDVKGKRQSTLGEGVTNGIKFQTHQIDDYAAGKQYTVTNGKCVIVPLKTEMLYCIPSDAKLLKSTFIGFDDKKIDVDMYMFTFQGATVTMSVTKDTCVPVSEHVTYPNVLVDVGYMGMTSGIKNTTVFDIPKPCQQVGLTGIPHEQNDVEHLRHRRHSPLFL</sequence>
<accession>A0A8B6E1M7</accession>
<dbReference type="AlphaFoldDB" id="A0A8B6E1M7"/>
<gene>
    <name evidence="2" type="ORF">MGAL_10B080772</name>
</gene>
<reference evidence="2" key="1">
    <citation type="submission" date="2018-11" db="EMBL/GenBank/DDBJ databases">
        <authorList>
            <person name="Alioto T."/>
            <person name="Alioto T."/>
        </authorList>
    </citation>
    <scope>NUCLEOTIDE SEQUENCE</scope>
</reference>
<dbReference type="PANTHER" id="PTHR10697">
    <property type="entry name" value="MAMMALIAN EPENDYMIN-RELATED PROTEIN 1"/>
    <property type="match status" value="1"/>
</dbReference>